<keyword evidence="3" id="KW-1185">Reference proteome</keyword>
<evidence type="ECO:0000313" key="3">
    <source>
        <dbReference type="Proteomes" id="UP000319514"/>
    </source>
</evidence>
<evidence type="ECO:0000313" key="2">
    <source>
        <dbReference type="EMBL" id="TQL60263.1"/>
    </source>
</evidence>
<feature type="transmembrane region" description="Helical" evidence="1">
    <location>
        <begin position="83"/>
        <end position="102"/>
    </location>
</feature>
<protein>
    <submittedName>
        <fullName evidence="2">Putative membrane protein</fullName>
    </submittedName>
</protein>
<feature type="transmembrane region" description="Helical" evidence="1">
    <location>
        <begin position="161"/>
        <end position="181"/>
    </location>
</feature>
<dbReference type="AlphaFoldDB" id="A0A542ZIT5"/>
<feature type="transmembrane region" description="Helical" evidence="1">
    <location>
        <begin position="193"/>
        <end position="215"/>
    </location>
</feature>
<reference evidence="2 3" key="1">
    <citation type="submission" date="2019-06" db="EMBL/GenBank/DDBJ databases">
        <title>Sequencing the genomes of 1000 actinobacteria strains.</title>
        <authorList>
            <person name="Klenk H.-P."/>
        </authorList>
    </citation>
    <scope>NUCLEOTIDE SEQUENCE [LARGE SCALE GENOMIC DNA]</scope>
    <source>
        <strain evidence="2 3">DSM 18082</strain>
    </source>
</reference>
<gene>
    <name evidence="2" type="ORF">FB474_1646</name>
</gene>
<dbReference type="InterPro" id="IPR011672">
    <property type="entry name" value="DUF1614"/>
</dbReference>
<accession>A0A542ZIT5</accession>
<keyword evidence="1" id="KW-0472">Membrane</keyword>
<keyword evidence="1" id="KW-0812">Transmembrane</keyword>
<name>A0A542ZIT5_9MICO</name>
<feature type="transmembrane region" description="Helical" evidence="1">
    <location>
        <begin position="108"/>
        <end position="126"/>
    </location>
</feature>
<keyword evidence="1" id="KW-1133">Transmembrane helix</keyword>
<evidence type="ECO:0000256" key="1">
    <source>
        <dbReference type="SAM" id="Phobius"/>
    </source>
</evidence>
<dbReference type="Pfam" id="PF07758">
    <property type="entry name" value="DUF1614"/>
    <property type="match status" value="1"/>
</dbReference>
<comment type="caution">
    <text evidence="2">The sequence shown here is derived from an EMBL/GenBank/DDBJ whole genome shotgun (WGS) entry which is preliminary data.</text>
</comment>
<sequence length="216" mass="21803">MLALVLGLAVAAVVVHATNVAFSVVGLSPAWAIAVLAGSLLGSAVNVPVLSLVAEPEDAGPGRVEVVRGGMVWTLWLDRPRRITVAVNVGGAIIPSAVSVYLLVRTGLWWAGLFVVALVALVVHRYATPVRRVGIVVPMILPALTAAAAALAVAGRADAPVLAYVGGTLGTLVGADLTNLAAVRRMPASRVSIGGGGTFDGVFVSGVLAVLLAALR</sequence>
<organism evidence="2 3">
    <name type="scientific">Oryzihumus leptocrescens</name>
    <dbReference type="NCBI Taxonomy" id="297536"/>
    <lineage>
        <taxon>Bacteria</taxon>
        <taxon>Bacillati</taxon>
        <taxon>Actinomycetota</taxon>
        <taxon>Actinomycetes</taxon>
        <taxon>Micrococcales</taxon>
        <taxon>Intrasporangiaceae</taxon>
        <taxon>Oryzihumus</taxon>
    </lineage>
</organism>
<feature type="transmembrane region" description="Helical" evidence="1">
    <location>
        <begin position="133"/>
        <end position="155"/>
    </location>
</feature>
<dbReference type="Proteomes" id="UP000319514">
    <property type="component" value="Unassembled WGS sequence"/>
</dbReference>
<proteinExistence type="predicted"/>
<dbReference type="EMBL" id="VFOQ01000001">
    <property type="protein sequence ID" value="TQL60263.1"/>
    <property type="molecule type" value="Genomic_DNA"/>
</dbReference>
<feature type="transmembrane region" description="Helical" evidence="1">
    <location>
        <begin position="33"/>
        <end position="53"/>
    </location>
</feature>